<dbReference type="OrthoDB" id="298344at2759"/>
<dbReference type="STRING" id="68775.A0A5C3MDC7"/>
<reference evidence="3 4" key="1">
    <citation type="journal article" date="2019" name="Nat. Ecol. Evol.">
        <title>Megaphylogeny resolves global patterns of mushroom evolution.</title>
        <authorList>
            <person name="Varga T."/>
            <person name="Krizsan K."/>
            <person name="Foldi C."/>
            <person name="Dima B."/>
            <person name="Sanchez-Garcia M."/>
            <person name="Sanchez-Ramirez S."/>
            <person name="Szollosi G.J."/>
            <person name="Szarkandi J.G."/>
            <person name="Papp V."/>
            <person name="Albert L."/>
            <person name="Andreopoulos W."/>
            <person name="Angelini C."/>
            <person name="Antonin V."/>
            <person name="Barry K.W."/>
            <person name="Bougher N.L."/>
            <person name="Buchanan P."/>
            <person name="Buyck B."/>
            <person name="Bense V."/>
            <person name="Catcheside P."/>
            <person name="Chovatia M."/>
            <person name="Cooper J."/>
            <person name="Damon W."/>
            <person name="Desjardin D."/>
            <person name="Finy P."/>
            <person name="Geml J."/>
            <person name="Haridas S."/>
            <person name="Hughes K."/>
            <person name="Justo A."/>
            <person name="Karasinski D."/>
            <person name="Kautmanova I."/>
            <person name="Kiss B."/>
            <person name="Kocsube S."/>
            <person name="Kotiranta H."/>
            <person name="LaButti K.M."/>
            <person name="Lechner B.E."/>
            <person name="Liimatainen K."/>
            <person name="Lipzen A."/>
            <person name="Lukacs Z."/>
            <person name="Mihaltcheva S."/>
            <person name="Morgado L.N."/>
            <person name="Niskanen T."/>
            <person name="Noordeloos M.E."/>
            <person name="Ohm R.A."/>
            <person name="Ortiz-Santana B."/>
            <person name="Ovrebo C."/>
            <person name="Racz N."/>
            <person name="Riley R."/>
            <person name="Savchenko A."/>
            <person name="Shiryaev A."/>
            <person name="Soop K."/>
            <person name="Spirin V."/>
            <person name="Szebenyi C."/>
            <person name="Tomsovsky M."/>
            <person name="Tulloss R.E."/>
            <person name="Uehling J."/>
            <person name="Grigoriev I.V."/>
            <person name="Vagvolgyi C."/>
            <person name="Papp T."/>
            <person name="Martin F.M."/>
            <person name="Miettinen O."/>
            <person name="Hibbett D.S."/>
            <person name="Nagy L.G."/>
        </authorList>
    </citation>
    <scope>NUCLEOTIDE SEQUENCE [LARGE SCALE GENOMIC DNA]</scope>
    <source>
        <strain evidence="3 4">CBS 166.37</strain>
    </source>
</reference>
<dbReference type="EMBL" id="ML213592">
    <property type="protein sequence ID" value="TFK42406.1"/>
    <property type="molecule type" value="Genomic_DNA"/>
</dbReference>
<feature type="region of interest" description="Disordered" evidence="1">
    <location>
        <begin position="1316"/>
        <end position="1335"/>
    </location>
</feature>
<feature type="region of interest" description="Disordered" evidence="1">
    <location>
        <begin position="927"/>
        <end position="1061"/>
    </location>
</feature>
<feature type="region of interest" description="Disordered" evidence="1">
    <location>
        <begin position="1341"/>
        <end position="1370"/>
    </location>
</feature>
<feature type="compositionally biased region" description="Basic and acidic residues" evidence="1">
    <location>
        <begin position="1341"/>
        <end position="1354"/>
    </location>
</feature>
<dbReference type="PROSITE" id="PS51184">
    <property type="entry name" value="JMJC"/>
    <property type="match status" value="1"/>
</dbReference>
<evidence type="ECO:0000259" key="2">
    <source>
        <dbReference type="PROSITE" id="PS51184"/>
    </source>
</evidence>
<proteinExistence type="predicted"/>
<evidence type="ECO:0000313" key="4">
    <source>
        <dbReference type="Proteomes" id="UP000308652"/>
    </source>
</evidence>
<dbReference type="InterPro" id="IPR003347">
    <property type="entry name" value="JmjC_dom"/>
</dbReference>
<dbReference type="SMART" id="SM00558">
    <property type="entry name" value="JmjC"/>
    <property type="match status" value="1"/>
</dbReference>
<sequence>MSNSFKWGDKPALPTSSPTRLPVVASRKRSSGSDPSIVEVAESQAREAFSPLSPITDYNLSASILDELIEKDMNNHPPRSPTLAVSTDGWTFDNLLSRSDNFCPIPRVAAWSKSDQLSERIKTYEEHGEPLIIEGWHEDGRWPHAKFSPEYFTANTEPDVCIARNVHTWADKEMALSDLIEVSRRTPVIATPNELERLYGKDALCPSEWEEWLRKGQVIPTSLLPDGPNDLFRFRPASERVETLMCYLGIGDTFTPCHKDLCASSGQNLMCYSENGGSSYWFMTQSSDAPAASAYFKTLNQELDHENHVITVEELAKAPFRVYIAEQKLGDLVLVPPRSCHQVINCGGITIKTSWSRMTLRGLKTAYYHELPIYRRVCRPEIYRVKSTIHYTLLHYTQELRNIINVDVKKFMSHNSTPTTSRSSSPRTVKYPVSNSRKEPRLPLAENHYRTHLVDVLSQLVALYSDVLCDEYSPDYSQPKQTSHEKQGYTERIACDFCGADVFQSFFECRECGERDNEGNVESGYIVCPGCYVEGRSCKHEVMEPMQCHSFDLLIRDRSQAVKTVNEHITNTAARCGRKTRFGLISEGIDLSPTEPLSGTFRAACILQQRRISPRQATKTCTLSKGSHIVPFTSALTCKNCHSAKCFTHSLTEQRIHAVEAILAHYGTEGKPNTEKLHQLQLTGRQRLEQESGYLLECQKIGSRPNLQLQLVHVALEYGLCRPINSTSMKAGWYDIIIQEVTEDPEMPTSHFGSPLTSCPSTPISSTSDLTIAETIPNVLDSVSQDIIPRSEPTSPRKRKRKAMDCVLVPSAGYSIHRKAASAVKPMATQFSVETTTSISVVASASSTQTLPESDVTDPSPNVPRRFKKMGKKGRMFRRLEVDNEATDKSMTAIPQYSSAIVENHSPAALTPNEMHSVFLTAESAPTTLSDDSIPTAKRRHLKTSSSLPRKALSGRHPGNGEGLSGPGTVAESLQDALNKANNTNAQMLREEEREYRSRLKKPETKRSPAMVKPSEVVAPRQMDTTEALGERTVPKRPVRKKPAQPKKMAPSIDPDIPDMPGEIFEVTGVGDLRNEESSSIPPPVADAPTEDVTIGPALAVEAIGATTSRIPLEGSQTLTAEEQRFREIEQENQTLKQQFYQLAQYMEAMLQTSSSNNQRTDLIPNSPDITRDRYKELHEENRALQTQMNQLAQQFQMKLATDQMQPMNQALGSFLGAIVSAGLNAQNQAQKMILPNQHYRPHPQPFTSASKSFPGSSFSDNGPGYRTSIQRPRYVNAPYSVSNRGTHKYTSHPNPYQTTHRDYKVAGKTNRFHPYHTSHARASGSVRRYNTSNLQARPFERRSWSRERAHAEATESESSANGYHKSHQKRFIEHDCERVNYRAMGDMGAKHYSARHRQGHSSRREVSVTSSYHRDPSRGPARRVTDAREDESPPAPARVASESKGMRAIDREQDDKRDVLDHDPQIWEDDYDQEEDEDTSKHQQLSLRRTHRPHNSNDQESLSDNPWDTS</sequence>
<organism evidence="3 4">
    <name type="scientific">Crucibulum laeve</name>
    <dbReference type="NCBI Taxonomy" id="68775"/>
    <lineage>
        <taxon>Eukaryota</taxon>
        <taxon>Fungi</taxon>
        <taxon>Dikarya</taxon>
        <taxon>Basidiomycota</taxon>
        <taxon>Agaricomycotina</taxon>
        <taxon>Agaricomycetes</taxon>
        <taxon>Agaricomycetidae</taxon>
        <taxon>Agaricales</taxon>
        <taxon>Agaricineae</taxon>
        <taxon>Nidulariaceae</taxon>
        <taxon>Crucibulum</taxon>
    </lineage>
</organism>
<feature type="domain" description="JmjC" evidence="2">
    <location>
        <begin position="224"/>
        <end position="374"/>
    </location>
</feature>
<feature type="compositionally biased region" description="Basic residues" evidence="1">
    <location>
        <begin position="1393"/>
        <end position="1402"/>
    </location>
</feature>
<feature type="region of interest" description="Disordered" evidence="1">
    <location>
        <begin position="845"/>
        <end position="867"/>
    </location>
</feature>
<evidence type="ECO:0000313" key="3">
    <source>
        <dbReference type="EMBL" id="TFK42406.1"/>
    </source>
</evidence>
<feature type="compositionally biased region" description="Basic and acidic residues" evidence="1">
    <location>
        <begin position="989"/>
        <end position="1007"/>
    </location>
</feature>
<feature type="compositionally biased region" description="Basic and acidic residues" evidence="1">
    <location>
        <begin position="1403"/>
        <end position="1432"/>
    </location>
</feature>
<feature type="region of interest" description="Disordered" evidence="1">
    <location>
        <begin position="414"/>
        <end position="437"/>
    </location>
</feature>
<protein>
    <recommendedName>
        <fullName evidence="2">JmjC domain-containing protein</fullName>
    </recommendedName>
</protein>
<accession>A0A5C3MDC7</accession>
<evidence type="ECO:0000256" key="1">
    <source>
        <dbReference type="SAM" id="MobiDB-lite"/>
    </source>
</evidence>
<feature type="region of interest" description="Disordered" evidence="1">
    <location>
        <begin position="1"/>
        <end position="36"/>
    </location>
</feature>
<keyword evidence="4" id="KW-1185">Reference proteome</keyword>
<name>A0A5C3MDC7_9AGAR</name>
<feature type="compositionally biased region" description="Acidic residues" evidence="1">
    <location>
        <begin position="1467"/>
        <end position="1479"/>
    </location>
</feature>
<feature type="region of interest" description="Disordered" evidence="1">
    <location>
        <begin position="1392"/>
        <end position="1511"/>
    </location>
</feature>
<feature type="compositionally biased region" description="Low complexity" evidence="1">
    <location>
        <begin position="416"/>
        <end position="428"/>
    </location>
</feature>
<dbReference type="Gene3D" id="2.60.120.650">
    <property type="entry name" value="Cupin"/>
    <property type="match status" value="1"/>
</dbReference>
<dbReference type="Pfam" id="PF02373">
    <property type="entry name" value="JmjC"/>
    <property type="match status" value="1"/>
</dbReference>
<dbReference type="Proteomes" id="UP000308652">
    <property type="component" value="Unassembled WGS sequence"/>
</dbReference>
<gene>
    <name evidence="3" type="ORF">BDQ12DRAFT_676151</name>
</gene>
<feature type="compositionally biased region" description="Basic and acidic residues" evidence="1">
    <location>
        <begin position="1445"/>
        <end position="1466"/>
    </location>
</feature>
<feature type="compositionally biased region" description="Polar residues" evidence="1">
    <location>
        <begin position="1497"/>
        <end position="1511"/>
    </location>
</feature>
<feature type="region of interest" description="Disordered" evidence="1">
    <location>
        <begin position="1281"/>
        <end position="1300"/>
    </location>
</feature>
<dbReference type="SUPFAM" id="SSF51197">
    <property type="entry name" value="Clavaminate synthase-like"/>
    <property type="match status" value="1"/>
</dbReference>
<feature type="compositionally biased region" description="Basic residues" evidence="1">
    <location>
        <begin position="1035"/>
        <end position="1045"/>
    </location>
</feature>